<evidence type="ECO:0008006" key="4">
    <source>
        <dbReference type="Google" id="ProtNLM"/>
    </source>
</evidence>
<evidence type="ECO:0000313" key="3">
    <source>
        <dbReference type="Proteomes" id="UP001054252"/>
    </source>
</evidence>
<gene>
    <name evidence="2" type="ORF">SLEP1_g24405</name>
</gene>
<keyword evidence="3" id="KW-1185">Reference proteome</keyword>
<comment type="caution">
    <text evidence="2">The sequence shown here is derived from an EMBL/GenBank/DDBJ whole genome shotgun (WGS) entry which is preliminary data.</text>
</comment>
<organism evidence="2 3">
    <name type="scientific">Rubroshorea leprosula</name>
    <dbReference type="NCBI Taxonomy" id="152421"/>
    <lineage>
        <taxon>Eukaryota</taxon>
        <taxon>Viridiplantae</taxon>
        <taxon>Streptophyta</taxon>
        <taxon>Embryophyta</taxon>
        <taxon>Tracheophyta</taxon>
        <taxon>Spermatophyta</taxon>
        <taxon>Magnoliopsida</taxon>
        <taxon>eudicotyledons</taxon>
        <taxon>Gunneridae</taxon>
        <taxon>Pentapetalae</taxon>
        <taxon>rosids</taxon>
        <taxon>malvids</taxon>
        <taxon>Malvales</taxon>
        <taxon>Dipterocarpaceae</taxon>
        <taxon>Rubroshorea</taxon>
    </lineage>
</organism>
<evidence type="ECO:0000256" key="1">
    <source>
        <dbReference type="SAM" id="SignalP"/>
    </source>
</evidence>
<name>A0AAV5JRR0_9ROSI</name>
<sequence>MLMILLSVCPFMFNSNAESIDVRILDLFLLILTRRLFSCLPGVCSHAHQEFCHAPELKSKGENRCRTLMRGSHKCTRFRTC</sequence>
<dbReference type="EMBL" id="BPVZ01000038">
    <property type="protein sequence ID" value="GKV13395.1"/>
    <property type="molecule type" value="Genomic_DNA"/>
</dbReference>
<protein>
    <recommendedName>
        <fullName evidence="4">Secreted protein</fullName>
    </recommendedName>
</protein>
<feature type="chain" id="PRO_5043853953" description="Secreted protein" evidence="1">
    <location>
        <begin position="20"/>
        <end position="81"/>
    </location>
</feature>
<dbReference type="Proteomes" id="UP001054252">
    <property type="component" value="Unassembled WGS sequence"/>
</dbReference>
<dbReference type="AlphaFoldDB" id="A0AAV5JRR0"/>
<proteinExistence type="predicted"/>
<feature type="signal peptide" evidence="1">
    <location>
        <begin position="1"/>
        <end position="19"/>
    </location>
</feature>
<evidence type="ECO:0000313" key="2">
    <source>
        <dbReference type="EMBL" id="GKV13395.1"/>
    </source>
</evidence>
<keyword evidence="1" id="KW-0732">Signal</keyword>
<reference evidence="2 3" key="1">
    <citation type="journal article" date="2021" name="Commun. Biol.">
        <title>The genome of Shorea leprosula (Dipterocarpaceae) highlights the ecological relevance of drought in aseasonal tropical rainforests.</title>
        <authorList>
            <person name="Ng K.K.S."/>
            <person name="Kobayashi M.J."/>
            <person name="Fawcett J.A."/>
            <person name="Hatakeyama M."/>
            <person name="Paape T."/>
            <person name="Ng C.H."/>
            <person name="Ang C.C."/>
            <person name="Tnah L.H."/>
            <person name="Lee C.T."/>
            <person name="Nishiyama T."/>
            <person name="Sese J."/>
            <person name="O'Brien M.J."/>
            <person name="Copetti D."/>
            <person name="Mohd Noor M.I."/>
            <person name="Ong R.C."/>
            <person name="Putra M."/>
            <person name="Sireger I.Z."/>
            <person name="Indrioko S."/>
            <person name="Kosugi Y."/>
            <person name="Izuno A."/>
            <person name="Isagi Y."/>
            <person name="Lee S.L."/>
            <person name="Shimizu K.K."/>
        </authorList>
    </citation>
    <scope>NUCLEOTIDE SEQUENCE [LARGE SCALE GENOMIC DNA]</scope>
    <source>
        <strain evidence="2">214</strain>
    </source>
</reference>
<accession>A0AAV5JRR0</accession>